<dbReference type="RefSeq" id="WP_048898561.1">
    <property type="nucleotide sequence ID" value="NZ_AP024852.1"/>
</dbReference>
<dbReference type="InterPro" id="IPR005338">
    <property type="entry name" value="Anhydro_N_Ac-Mur_kinase"/>
</dbReference>
<organism evidence="2 3">
    <name type="scientific">Photobacterium swingsii</name>
    <dbReference type="NCBI Taxonomy" id="680026"/>
    <lineage>
        <taxon>Bacteria</taxon>
        <taxon>Pseudomonadati</taxon>
        <taxon>Pseudomonadota</taxon>
        <taxon>Gammaproteobacteria</taxon>
        <taxon>Vibrionales</taxon>
        <taxon>Vibrionaceae</taxon>
        <taxon>Photobacterium</taxon>
    </lineage>
</organism>
<dbReference type="GO" id="GO:0009254">
    <property type="term" value="P:peptidoglycan turnover"/>
    <property type="evidence" value="ECO:0007669"/>
    <property type="project" value="UniProtKB-UniRule"/>
</dbReference>
<dbReference type="Pfam" id="PF03702">
    <property type="entry name" value="AnmK"/>
    <property type="match status" value="1"/>
</dbReference>
<dbReference type="OrthoDB" id="9763949at2"/>
<dbReference type="HAMAP" id="MF_01270">
    <property type="entry name" value="AnhMurNAc_kinase"/>
    <property type="match status" value="1"/>
</dbReference>
<dbReference type="PANTHER" id="PTHR30605">
    <property type="entry name" value="ANHYDRO-N-ACETYLMURAMIC ACID KINASE"/>
    <property type="match status" value="1"/>
</dbReference>
<evidence type="ECO:0000313" key="3">
    <source>
        <dbReference type="Proteomes" id="UP000240481"/>
    </source>
</evidence>
<comment type="function">
    <text evidence="1">Catalyzes the specific phosphorylation of 1,6-anhydro-N-acetylmuramic acid (anhMurNAc) with the simultaneous cleavage of the 1,6-anhydro ring, generating MurNAc-6-P. Is required for the utilization of anhMurNAc either imported from the medium or derived from its own cell wall murein, and thus plays a role in cell wall recycling.</text>
</comment>
<sequence>MTEKYIGLMSGTSMDGVDAVLVEIDSTHTRLVESISFPMGENLKRSLLEVCLGQPTNLQTIGELDHRLGHLFADAVIALLAKAKIPSDTVKAIGSHGQTVFHAPECEYAFTMQLGDANIISAKTGICTIADFRRKDMAFGGQGAPLVPAFHQQLFSNSKISRVILNIGGISNITVLRPDQHVVGYDTGPGNMLMDAWIAQHHDQAYDKDAQWALTGTINAKLLARLLTEPFLTLSAPKSTGRELFNLPWLQKHLNDLTAEEQLLISPQDVQATLVEFTAQTIANDVRTYTHPTLPNELLVCGGGVHNPLLIARLQSALPQWQILSTTERGVDSDNMEAMAFAWLAYRTMHQLPGNLPDVTGASNAVALGAIYPA</sequence>
<dbReference type="Gene3D" id="3.30.420.40">
    <property type="match status" value="2"/>
</dbReference>
<dbReference type="NCBIfam" id="NF007139">
    <property type="entry name" value="PRK09585.1-3"/>
    <property type="match status" value="1"/>
</dbReference>
<dbReference type="NCBIfam" id="NF007148">
    <property type="entry name" value="PRK09585.3-2"/>
    <property type="match status" value="1"/>
</dbReference>
<comment type="caution">
    <text evidence="2">The sequence shown here is derived from an EMBL/GenBank/DDBJ whole genome shotgun (WGS) entry which is preliminary data.</text>
</comment>
<dbReference type="GO" id="GO:0005524">
    <property type="term" value="F:ATP binding"/>
    <property type="evidence" value="ECO:0007669"/>
    <property type="project" value="UniProtKB-UniRule"/>
</dbReference>
<keyword evidence="1" id="KW-0547">Nucleotide-binding</keyword>
<dbReference type="UniPathway" id="UPA00343"/>
<keyword evidence="1" id="KW-0067">ATP-binding</keyword>
<reference evidence="2 3" key="1">
    <citation type="submission" date="2018-01" db="EMBL/GenBank/DDBJ databases">
        <title>Whole genome sequencing of Histamine producing bacteria.</title>
        <authorList>
            <person name="Butler K."/>
        </authorList>
    </citation>
    <scope>NUCLEOTIDE SEQUENCE [LARGE SCALE GENOMIC DNA]</scope>
    <source>
        <strain evidence="2 3">DSM 24669</strain>
    </source>
</reference>
<evidence type="ECO:0000313" key="2">
    <source>
        <dbReference type="EMBL" id="PSW25833.1"/>
    </source>
</evidence>
<comment type="pathway">
    <text evidence="1">Cell wall biogenesis; peptidoglycan recycling.</text>
</comment>
<feature type="binding site" evidence="1">
    <location>
        <begin position="11"/>
        <end position="18"/>
    </location>
    <ligand>
        <name>ATP</name>
        <dbReference type="ChEBI" id="CHEBI:30616"/>
    </ligand>
</feature>
<proteinExistence type="inferred from homology"/>
<dbReference type="GO" id="GO:0016301">
    <property type="term" value="F:kinase activity"/>
    <property type="evidence" value="ECO:0007669"/>
    <property type="project" value="UniProtKB-KW"/>
</dbReference>
<dbReference type="EMBL" id="PYLZ01000002">
    <property type="protein sequence ID" value="PSW25833.1"/>
    <property type="molecule type" value="Genomic_DNA"/>
</dbReference>
<dbReference type="GO" id="GO:0016773">
    <property type="term" value="F:phosphotransferase activity, alcohol group as acceptor"/>
    <property type="evidence" value="ECO:0007669"/>
    <property type="project" value="UniProtKB-UniRule"/>
</dbReference>
<keyword evidence="1" id="KW-0808">Transferase</keyword>
<accession>A0A0J8VCL6</accession>
<dbReference type="UniPathway" id="UPA00544"/>
<name>A0A0J8VCL6_9GAMM</name>
<comment type="pathway">
    <text evidence="1">Amino-sugar metabolism; 1,6-anhydro-N-acetylmuramate degradation.</text>
</comment>
<dbReference type="CDD" id="cd24050">
    <property type="entry name" value="ASKHA_NBD_ANMK"/>
    <property type="match status" value="1"/>
</dbReference>
<dbReference type="EC" id="2.7.1.170" evidence="1"/>
<comment type="similarity">
    <text evidence="1">Belongs to the anhydro-N-acetylmuramic acid kinase family.</text>
</comment>
<keyword evidence="1 2" id="KW-0418">Kinase</keyword>
<dbReference type="STRING" id="680026.AB733_09580"/>
<dbReference type="Proteomes" id="UP000240481">
    <property type="component" value="Unassembled WGS sequence"/>
</dbReference>
<keyword evidence="3" id="KW-1185">Reference proteome</keyword>
<dbReference type="PANTHER" id="PTHR30605:SF0">
    <property type="entry name" value="ANHYDRO-N-ACETYLMURAMIC ACID KINASE"/>
    <property type="match status" value="1"/>
</dbReference>
<protein>
    <recommendedName>
        <fullName evidence="1">Anhydro-N-acetylmuramic acid kinase</fullName>
        <ecNumber evidence="1">2.7.1.170</ecNumber>
    </recommendedName>
    <alternativeName>
        <fullName evidence="1">AnhMurNAc kinase</fullName>
    </alternativeName>
</protein>
<gene>
    <name evidence="1" type="primary">anmK</name>
    <name evidence="2" type="ORF">C9I94_04485</name>
</gene>
<dbReference type="AlphaFoldDB" id="A0A0J8VCL6"/>
<dbReference type="InterPro" id="IPR043129">
    <property type="entry name" value="ATPase_NBD"/>
</dbReference>
<keyword evidence="1" id="KW-0119">Carbohydrate metabolism</keyword>
<evidence type="ECO:0000256" key="1">
    <source>
        <dbReference type="HAMAP-Rule" id="MF_01270"/>
    </source>
</evidence>
<dbReference type="GO" id="GO:0006040">
    <property type="term" value="P:amino sugar metabolic process"/>
    <property type="evidence" value="ECO:0007669"/>
    <property type="project" value="InterPro"/>
</dbReference>
<comment type="catalytic activity">
    <reaction evidence="1">
        <text>1,6-anhydro-N-acetyl-beta-muramate + ATP + H2O = N-acetyl-D-muramate 6-phosphate + ADP + H(+)</text>
        <dbReference type="Rhea" id="RHEA:24952"/>
        <dbReference type="ChEBI" id="CHEBI:15377"/>
        <dbReference type="ChEBI" id="CHEBI:15378"/>
        <dbReference type="ChEBI" id="CHEBI:30616"/>
        <dbReference type="ChEBI" id="CHEBI:58690"/>
        <dbReference type="ChEBI" id="CHEBI:58722"/>
        <dbReference type="ChEBI" id="CHEBI:456216"/>
        <dbReference type="EC" id="2.7.1.170"/>
    </reaction>
</comment>
<dbReference type="SUPFAM" id="SSF53067">
    <property type="entry name" value="Actin-like ATPase domain"/>
    <property type="match status" value="1"/>
</dbReference>
<dbReference type="GO" id="GO:0097175">
    <property type="term" value="P:1,6-anhydro-N-acetyl-beta-muramic acid catabolic process"/>
    <property type="evidence" value="ECO:0007669"/>
    <property type="project" value="UniProtKB-UniRule"/>
</dbReference>